<comment type="caution">
    <text evidence="1">The sequence shown here is derived from an EMBL/GenBank/DDBJ whole genome shotgun (WGS) entry which is preliminary data.</text>
</comment>
<accession>A0A5J4UPK1</accession>
<evidence type="ECO:0000313" key="2">
    <source>
        <dbReference type="Proteomes" id="UP000324800"/>
    </source>
</evidence>
<name>A0A5J4UPK1_9EUKA</name>
<sequence>MLAAEYKVIENYENRDTVTYLNAKLDSTVVVVSEPAEGLAMCIQENCKGLMPSCILQQLPQQQVHPFKDTWVIKVIDQLVIDQIQYTHYIPITKDGKVPKHKRHFLKCNVSNLNGEICTKDIRLDKSDLISKPYSSLTAAEKQELHDLTHHESACSDPFYNFIYYAMELARFDRNTPVEILFPRATR</sequence>
<feature type="non-terminal residue" evidence="1">
    <location>
        <position position="187"/>
    </location>
</feature>
<reference evidence="1 2" key="1">
    <citation type="submission" date="2019-03" db="EMBL/GenBank/DDBJ databases">
        <title>Single cell metagenomics reveals metabolic interactions within the superorganism composed of flagellate Streblomastix strix and complex community of Bacteroidetes bacteria on its surface.</title>
        <authorList>
            <person name="Treitli S.C."/>
            <person name="Kolisko M."/>
            <person name="Husnik F."/>
            <person name="Keeling P."/>
            <person name="Hampl V."/>
        </authorList>
    </citation>
    <scope>NUCLEOTIDE SEQUENCE [LARGE SCALE GENOMIC DNA]</scope>
    <source>
        <strain evidence="1">ST1C</strain>
    </source>
</reference>
<dbReference type="Proteomes" id="UP000324800">
    <property type="component" value="Unassembled WGS sequence"/>
</dbReference>
<organism evidence="1 2">
    <name type="scientific">Streblomastix strix</name>
    <dbReference type="NCBI Taxonomy" id="222440"/>
    <lineage>
        <taxon>Eukaryota</taxon>
        <taxon>Metamonada</taxon>
        <taxon>Preaxostyla</taxon>
        <taxon>Oxymonadida</taxon>
        <taxon>Streblomastigidae</taxon>
        <taxon>Streblomastix</taxon>
    </lineage>
</organism>
<dbReference type="AlphaFoldDB" id="A0A5J4UPK1"/>
<proteinExistence type="predicted"/>
<gene>
    <name evidence="1" type="ORF">EZS28_032083</name>
</gene>
<evidence type="ECO:0000313" key="1">
    <source>
        <dbReference type="EMBL" id="KAA6372389.1"/>
    </source>
</evidence>
<dbReference type="EMBL" id="SNRW01013634">
    <property type="protein sequence ID" value="KAA6372389.1"/>
    <property type="molecule type" value="Genomic_DNA"/>
</dbReference>
<protein>
    <submittedName>
        <fullName evidence="1">Uncharacterized protein</fullName>
    </submittedName>
</protein>